<gene>
    <name evidence="1" type="ORF">P0Y53_12650</name>
</gene>
<protein>
    <submittedName>
        <fullName evidence="1">Uncharacterized protein</fullName>
    </submittedName>
</protein>
<reference evidence="1" key="1">
    <citation type="submission" date="2023-03" db="EMBL/GenBank/DDBJ databases">
        <title>Andean soil-derived lignocellulolytic bacterial consortium as a source of novel taxa and putative plastic-active enzymes.</title>
        <authorList>
            <person name="Diaz-Garcia L."/>
            <person name="Chuvochina M."/>
            <person name="Feuerriegel G."/>
            <person name="Bunk B."/>
            <person name="Sproer C."/>
            <person name="Streit W.R."/>
            <person name="Rodriguez L.M."/>
            <person name="Overmann J."/>
            <person name="Jimenez D.J."/>
        </authorList>
    </citation>
    <scope>NUCLEOTIDE SEQUENCE</scope>
    <source>
        <strain evidence="1">MAG 7</strain>
    </source>
</reference>
<evidence type="ECO:0000313" key="2">
    <source>
        <dbReference type="Proteomes" id="UP001220610"/>
    </source>
</evidence>
<dbReference type="EMBL" id="CP119311">
    <property type="protein sequence ID" value="WEK38349.1"/>
    <property type="molecule type" value="Genomic_DNA"/>
</dbReference>
<dbReference type="Proteomes" id="UP001220610">
    <property type="component" value="Chromosome"/>
</dbReference>
<proteinExistence type="predicted"/>
<name>A0AAJ5WVS6_9BACT</name>
<dbReference type="AlphaFoldDB" id="A0AAJ5WVS6"/>
<accession>A0AAJ5WVS6</accession>
<sequence>MKWFNNALWGVLLLVATLPAGCKKDDGGKENAAIRDPAEITVVVEQAAGTAVISGKADPGVELSLKYIAARGQLLQKGQSDGTGRFTFTIDLLPAYAQQLQVLAARTQPVAETSNTVAIEVIPAKDPVAGLTVAAIKEKLTGARWRSDQSGSRVIIGQTAASPPYEMFITQAQKYFDFKTDGALQFQVTSPVTFTDAKGSWEVSDDGVITINTNIPLGPMQLKNGRIRKIADNSLSLLVEISDGVFLLNLVKDN</sequence>
<organism evidence="1 2">
    <name type="scientific">Candidatus Pseudobacter hemicellulosilyticus</name>
    <dbReference type="NCBI Taxonomy" id="3121375"/>
    <lineage>
        <taxon>Bacteria</taxon>
        <taxon>Pseudomonadati</taxon>
        <taxon>Bacteroidota</taxon>
        <taxon>Chitinophagia</taxon>
        <taxon>Chitinophagales</taxon>
        <taxon>Chitinophagaceae</taxon>
        <taxon>Pseudobacter</taxon>
    </lineage>
</organism>
<evidence type="ECO:0000313" key="1">
    <source>
        <dbReference type="EMBL" id="WEK38349.1"/>
    </source>
</evidence>